<dbReference type="STRING" id="1125630.KPHS_22890"/>
<gene>
    <name evidence="2" type="ordered locus">KPHS_22890</name>
</gene>
<dbReference type="KEGG" id="kpm:KPHS_22890"/>
<dbReference type="Proteomes" id="UP000007841">
    <property type="component" value="Chromosome"/>
</dbReference>
<evidence type="ECO:0000313" key="3">
    <source>
        <dbReference type="Proteomes" id="UP000007841"/>
    </source>
</evidence>
<keyword evidence="1" id="KW-1133">Transmembrane helix</keyword>
<evidence type="ECO:0000256" key="1">
    <source>
        <dbReference type="SAM" id="Phobius"/>
    </source>
</evidence>
<keyword evidence="1" id="KW-0812">Transmembrane</keyword>
<reference evidence="2 3" key="1">
    <citation type="journal article" date="2012" name="J. Bacteriol.">
        <title>Complete genome sequence of Klebsiella pneumoniae subsp. pneumoniae HS11286, a multidrug-resistant strain isolated from human sputum.</title>
        <authorList>
            <person name="Liu P."/>
            <person name="Li P."/>
            <person name="Jiang X."/>
            <person name="Bi D."/>
            <person name="Xie Y."/>
            <person name="Tai C."/>
            <person name="Deng Z."/>
            <person name="Rajakumar K."/>
            <person name="Ou H.Y."/>
        </authorList>
    </citation>
    <scope>NUCLEOTIDE SEQUENCE [LARGE SCALE GENOMIC DNA]</scope>
    <source>
        <strain evidence="2 3">HS11286</strain>
    </source>
</reference>
<protein>
    <submittedName>
        <fullName evidence="2">Uncharacterized protein</fullName>
    </submittedName>
</protein>
<name>A0A0H3GRY0_KLEPH</name>
<dbReference type="RefSeq" id="YP_005226589.1">
    <property type="nucleotide sequence ID" value="NC_016845.1"/>
</dbReference>
<feature type="transmembrane region" description="Helical" evidence="1">
    <location>
        <begin position="20"/>
        <end position="40"/>
    </location>
</feature>
<keyword evidence="3" id="KW-1185">Reference proteome</keyword>
<evidence type="ECO:0000313" key="2">
    <source>
        <dbReference type="EMBL" id="AEW60987.1"/>
    </source>
</evidence>
<dbReference type="AlphaFoldDB" id="A0A0H3GRY0"/>
<dbReference type="RefSeq" id="WP_004231600.1">
    <property type="nucleotide sequence ID" value="NC_016845.1"/>
</dbReference>
<accession>A0A0H3GRY0</accession>
<organism evidence="2 3">
    <name type="scientific">Klebsiella pneumoniae subsp. pneumoniae (strain HS11286)</name>
    <dbReference type="NCBI Taxonomy" id="1125630"/>
    <lineage>
        <taxon>Bacteria</taxon>
        <taxon>Pseudomonadati</taxon>
        <taxon>Pseudomonadota</taxon>
        <taxon>Gammaproteobacteria</taxon>
        <taxon>Enterobacterales</taxon>
        <taxon>Enterobacteriaceae</taxon>
        <taxon>Klebsiella/Raoultella group</taxon>
        <taxon>Klebsiella</taxon>
        <taxon>Klebsiella pneumoniae complex</taxon>
    </lineage>
</organism>
<sequence length="54" mass="5928">MLSVLVALLLWQEIPETVAMVVILPLLILAFLQAVGRAAIQRVILLEVLPARPL</sequence>
<dbReference type="PATRIC" id="fig|1125630.4.peg.2224"/>
<dbReference type="GeneID" id="11847307"/>
<keyword evidence="1" id="KW-0472">Membrane</keyword>
<proteinExistence type="predicted"/>
<dbReference type="EMBL" id="CP003200">
    <property type="protein sequence ID" value="AEW60987.1"/>
    <property type="molecule type" value="Genomic_DNA"/>
</dbReference>
<dbReference type="HOGENOM" id="CLU_3044367_0_0_6"/>